<proteinExistence type="inferred from homology"/>
<accession>A0A1M7RBM2</accession>
<dbReference type="GO" id="GO:0050660">
    <property type="term" value="F:flavin adenine dinucleotide binding"/>
    <property type="evidence" value="ECO:0007669"/>
    <property type="project" value="InterPro"/>
</dbReference>
<evidence type="ECO:0000256" key="2">
    <source>
        <dbReference type="ARBA" id="ARBA00009347"/>
    </source>
</evidence>
<feature type="domain" description="Acyl-CoA dehydrogenase/oxidase N-terminal" evidence="7">
    <location>
        <begin position="7"/>
        <end position="93"/>
    </location>
</feature>
<keyword evidence="3" id="KW-0285">Flavoprotein</keyword>
<comment type="cofactor">
    <cofactor evidence="1">
        <name>FAD</name>
        <dbReference type="ChEBI" id="CHEBI:57692"/>
    </cofactor>
</comment>
<feature type="domain" description="Acyl-CoA dehydrogenase/oxidase C-terminal" evidence="6">
    <location>
        <begin position="178"/>
        <end position="328"/>
    </location>
</feature>
<organism evidence="8 9">
    <name type="scientific">Cryptosporangium aurantiacum</name>
    <dbReference type="NCBI Taxonomy" id="134849"/>
    <lineage>
        <taxon>Bacteria</taxon>
        <taxon>Bacillati</taxon>
        <taxon>Actinomycetota</taxon>
        <taxon>Actinomycetes</taxon>
        <taxon>Cryptosporangiales</taxon>
        <taxon>Cryptosporangiaceae</taxon>
        <taxon>Cryptosporangium</taxon>
    </lineage>
</organism>
<dbReference type="RefSeq" id="WP_073260906.1">
    <property type="nucleotide sequence ID" value="NZ_FRCS01000009.1"/>
</dbReference>
<comment type="similarity">
    <text evidence="2">Belongs to the acyl-CoA dehydrogenase family.</text>
</comment>
<evidence type="ECO:0000256" key="3">
    <source>
        <dbReference type="ARBA" id="ARBA00022630"/>
    </source>
</evidence>
<name>A0A1M7RBM2_9ACTN</name>
<dbReference type="PANTHER" id="PTHR43884">
    <property type="entry name" value="ACYL-COA DEHYDROGENASE"/>
    <property type="match status" value="1"/>
</dbReference>
<dbReference type="InterPro" id="IPR013786">
    <property type="entry name" value="AcylCoA_DH/ox_N"/>
</dbReference>
<evidence type="ECO:0000256" key="1">
    <source>
        <dbReference type="ARBA" id="ARBA00001974"/>
    </source>
</evidence>
<keyword evidence="5" id="KW-0560">Oxidoreductase</keyword>
<dbReference type="Gene3D" id="1.10.540.10">
    <property type="entry name" value="Acyl-CoA dehydrogenase/oxidase, N-terminal domain"/>
    <property type="match status" value="1"/>
</dbReference>
<dbReference type="STRING" id="134849.SAMN05443668_109304"/>
<dbReference type="OrthoDB" id="8677713at2"/>
<gene>
    <name evidence="8" type="ORF">SAMN05443668_109304</name>
</gene>
<evidence type="ECO:0000256" key="4">
    <source>
        <dbReference type="ARBA" id="ARBA00022827"/>
    </source>
</evidence>
<dbReference type="SUPFAM" id="SSF56645">
    <property type="entry name" value="Acyl-CoA dehydrogenase NM domain-like"/>
    <property type="match status" value="1"/>
</dbReference>
<dbReference type="InterPro" id="IPR037069">
    <property type="entry name" value="AcylCoA_DH/ox_N_sf"/>
</dbReference>
<dbReference type="Pfam" id="PF02771">
    <property type="entry name" value="Acyl-CoA_dh_N"/>
    <property type="match status" value="1"/>
</dbReference>
<dbReference type="InterPro" id="IPR009100">
    <property type="entry name" value="AcylCoA_DH/oxidase_NM_dom_sf"/>
</dbReference>
<dbReference type="Pfam" id="PF00441">
    <property type="entry name" value="Acyl-CoA_dh_1"/>
    <property type="match status" value="1"/>
</dbReference>
<dbReference type="GO" id="GO:0003995">
    <property type="term" value="F:acyl-CoA dehydrogenase activity"/>
    <property type="evidence" value="ECO:0007669"/>
    <property type="project" value="TreeGrafter"/>
</dbReference>
<evidence type="ECO:0000313" key="8">
    <source>
        <dbReference type="EMBL" id="SHN43687.1"/>
    </source>
</evidence>
<dbReference type="PANTHER" id="PTHR43884:SF20">
    <property type="entry name" value="ACYL-COA DEHYDROGENASE FADE28"/>
    <property type="match status" value="1"/>
</dbReference>
<evidence type="ECO:0008006" key="10">
    <source>
        <dbReference type="Google" id="ProtNLM"/>
    </source>
</evidence>
<evidence type="ECO:0000259" key="6">
    <source>
        <dbReference type="Pfam" id="PF00441"/>
    </source>
</evidence>
<evidence type="ECO:0000256" key="5">
    <source>
        <dbReference type="ARBA" id="ARBA00023002"/>
    </source>
</evidence>
<reference evidence="8 9" key="1">
    <citation type="submission" date="2016-11" db="EMBL/GenBank/DDBJ databases">
        <authorList>
            <person name="Jaros S."/>
            <person name="Januszkiewicz K."/>
            <person name="Wedrychowicz H."/>
        </authorList>
    </citation>
    <scope>NUCLEOTIDE SEQUENCE [LARGE SCALE GENOMIC DNA]</scope>
    <source>
        <strain evidence="8 9">DSM 46144</strain>
    </source>
</reference>
<keyword evidence="9" id="KW-1185">Reference proteome</keyword>
<dbReference type="Gene3D" id="1.20.140.10">
    <property type="entry name" value="Butyryl-CoA Dehydrogenase, subunit A, domain 3"/>
    <property type="match status" value="1"/>
</dbReference>
<protein>
    <recommendedName>
        <fullName evidence="10">Acyl-CoA dehydrogenase</fullName>
    </recommendedName>
</protein>
<dbReference type="SUPFAM" id="SSF47203">
    <property type="entry name" value="Acyl-CoA dehydrogenase C-terminal domain-like"/>
    <property type="match status" value="1"/>
</dbReference>
<dbReference type="InterPro" id="IPR009075">
    <property type="entry name" value="AcylCo_DH/oxidase_C"/>
</dbReference>
<dbReference type="Proteomes" id="UP000184440">
    <property type="component" value="Unassembled WGS sequence"/>
</dbReference>
<dbReference type="EMBL" id="FRCS01000009">
    <property type="protein sequence ID" value="SHN43687.1"/>
    <property type="molecule type" value="Genomic_DNA"/>
</dbReference>
<keyword evidence="4" id="KW-0274">FAD</keyword>
<evidence type="ECO:0000313" key="9">
    <source>
        <dbReference type="Proteomes" id="UP000184440"/>
    </source>
</evidence>
<sequence length="332" mass="34529">MRFALSAEQRAFAAALDALLGAADVPGAVRRWAGGDPADGLRLWGRLAELGVTGLRVPEACGGVGGTPVDLVVACERLGYHGVPGPYVESLAVAPALLTDTALLTDVAKGLSRISVAAPPHSPYALDADTATHVFIVTGRTVTRGRVSRPVDSVDPARRLSEVSAGEVVADVGLVRHDRALDAGALATASWLVGAGQRLLDDTVAYVSARRQFGRVIGGYQAVQHALADVRVGLDFARPLVLAAARAAATAETASGSLASEAERNRTVSAAKVLAAEAAHRAARTALQLHGAIGYTRELDLSLWILRVRALISAWGTPAYHRGRVLDALTGR</sequence>
<dbReference type="AlphaFoldDB" id="A0A1M7RBM2"/>
<evidence type="ECO:0000259" key="7">
    <source>
        <dbReference type="Pfam" id="PF02771"/>
    </source>
</evidence>
<dbReference type="InterPro" id="IPR036250">
    <property type="entry name" value="AcylCo_DH-like_C"/>
</dbReference>